<reference evidence="14" key="1">
    <citation type="journal article" date="2013" name="Science">
        <title>The Amborella genome and the evolution of flowering plants.</title>
        <authorList>
            <consortium name="Amborella Genome Project"/>
        </authorList>
    </citation>
    <scope>NUCLEOTIDE SEQUENCE [LARGE SCALE GENOMIC DNA]</scope>
</reference>
<keyword evidence="7" id="KW-0934">Plastid</keyword>
<evidence type="ECO:0000256" key="10">
    <source>
        <dbReference type="ARBA" id="ARBA00022946"/>
    </source>
</evidence>
<comment type="cofactor">
    <cofactor evidence="2">
        <name>Mg(2+)</name>
        <dbReference type="ChEBI" id="CHEBI:18420"/>
    </cofactor>
</comment>
<evidence type="ECO:0000313" key="14">
    <source>
        <dbReference type="Proteomes" id="UP000017836"/>
    </source>
</evidence>
<dbReference type="GO" id="GO:0006952">
    <property type="term" value="P:defense response"/>
    <property type="evidence" value="ECO:0007669"/>
    <property type="project" value="UniProtKB-KW"/>
</dbReference>
<evidence type="ECO:0000256" key="8">
    <source>
        <dbReference type="ARBA" id="ARBA00022821"/>
    </source>
</evidence>
<evidence type="ECO:0000256" key="7">
    <source>
        <dbReference type="ARBA" id="ARBA00022640"/>
    </source>
</evidence>
<dbReference type="eggNOG" id="KOG1223">
    <property type="taxonomic scope" value="Eukaryota"/>
</dbReference>
<comment type="catalytic activity">
    <reaction evidence="1">
        <text>chorismate = isochorismate</text>
        <dbReference type="Rhea" id="RHEA:18985"/>
        <dbReference type="ChEBI" id="CHEBI:29748"/>
        <dbReference type="ChEBI" id="CHEBI:29780"/>
        <dbReference type="EC" id="5.4.4.2"/>
    </reaction>
</comment>
<evidence type="ECO:0000256" key="1">
    <source>
        <dbReference type="ARBA" id="ARBA00000799"/>
    </source>
</evidence>
<dbReference type="InterPro" id="IPR044250">
    <property type="entry name" value="MenF-like"/>
</dbReference>
<dbReference type="Gramene" id="ERN03797">
    <property type="protein sequence ID" value="ERN03797"/>
    <property type="gene ID" value="AMTR_s00078p00106750"/>
</dbReference>
<keyword evidence="11" id="KW-0413">Isomerase</keyword>
<keyword evidence="8" id="KW-0611">Plant defense</keyword>
<evidence type="ECO:0000259" key="12">
    <source>
        <dbReference type="Pfam" id="PF00425"/>
    </source>
</evidence>
<evidence type="ECO:0000256" key="6">
    <source>
        <dbReference type="ARBA" id="ARBA00022528"/>
    </source>
</evidence>
<keyword evidence="14" id="KW-1185">Reference proteome</keyword>
<dbReference type="EC" id="5.4.4.2" evidence="5"/>
<dbReference type="GO" id="GO:0009536">
    <property type="term" value="C:plastid"/>
    <property type="evidence" value="ECO:0000318"/>
    <property type="project" value="GO_Central"/>
</dbReference>
<evidence type="ECO:0000313" key="13">
    <source>
        <dbReference type="EMBL" id="ERN03797.1"/>
    </source>
</evidence>
<dbReference type="PANTHER" id="PTHR47253">
    <property type="match status" value="1"/>
</dbReference>
<dbReference type="Gene3D" id="3.60.120.10">
    <property type="entry name" value="Anthranilate synthase"/>
    <property type="match status" value="1"/>
</dbReference>
<dbReference type="KEGG" id="atr:18431948"/>
<dbReference type="InterPro" id="IPR005801">
    <property type="entry name" value="ADC_synthase"/>
</dbReference>
<dbReference type="STRING" id="13333.W1P1T7"/>
<feature type="domain" description="Chorismate-utilising enzyme C-terminal" evidence="12">
    <location>
        <begin position="271"/>
        <end position="529"/>
    </location>
</feature>
<evidence type="ECO:0000256" key="2">
    <source>
        <dbReference type="ARBA" id="ARBA00001946"/>
    </source>
</evidence>
<sequence length="567" mass="63097">MAVRLSYAPCPSGLTALRTQRRPPCCSLAMNGSKASGSDCKFPVDFCRTLTSPAVSSPENALLEMNKAISELESNPPSQNSGIIRLEVPIQQEIQAIGWLHSQCLLSSCYFSSRNQRSSNGGSDLFYVNNEEFESEKSIVSIAGIGSAVFFQQSSPFAFEDWRCIKRFLSKDCPFIRAYGAIRFDSMKDMSFEWRSFGSYYFVIPQVELDELQGSSMLATNIAWDNTLRWPWGKAIDSLHKTMSKISSNVTKFQGKVSRTNVLSKNHMPDKASWNVAVRKALKMINEGSKGSGILKVVLARSSRIVTDADIDPIALLASLQGEGENAYQFFIRPHNSPAFIGNTPEQLFHRKNLTVFTEAIAGTRARGKTVGEDLQIEHELLLSSKDQLEFSIVRESITRKMELICDEVMIDPKKAILKLPRVQHLYARMSGQLRSADDEFLVLSSFHPSPAVCGYPTEEAKNVIATTEMFDRGMYAGPVGWFGGRESEFAVGIRSALIEKGLGALIYAGAGIVKGAEPSSEWEELELKASQFMKIIDHDRPLSNYVKSDLLDTVNWSRLDIIRAKE</sequence>
<keyword evidence="9" id="KW-0460">Magnesium</keyword>
<dbReference type="SUPFAM" id="SSF56322">
    <property type="entry name" value="ADC synthase"/>
    <property type="match status" value="1"/>
</dbReference>
<evidence type="ECO:0000256" key="11">
    <source>
        <dbReference type="ARBA" id="ARBA00023235"/>
    </source>
</evidence>
<protein>
    <recommendedName>
        <fullName evidence="5">isochorismate synthase</fullName>
        <ecNumber evidence="5">5.4.4.2</ecNumber>
    </recommendedName>
</protein>
<dbReference type="OMA" id="CLQPPDA"/>
<keyword evidence="6" id="KW-0150">Chloroplast</keyword>
<evidence type="ECO:0000256" key="3">
    <source>
        <dbReference type="ARBA" id="ARBA00004229"/>
    </source>
</evidence>
<name>W1P1T7_AMBTC</name>
<keyword evidence="10" id="KW-0809">Transit peptide</keyword>
<evidence type="ECO:0000256" key="9">
    <source>
        <dbReference type="ARBA" id="ARBA00022842"/>
    </source>
</evidence>
<evidence type="ECO:0000256" key="4">
    <source>
        <dbReference type="ARBA" id="ARBA00005297"/>
    </source>
</evidence>
<dbReference type="Proteomes" id="UP000017836">
    <property type="component" value="Unassembled WGS sequence"/>
</dbReference>
<dbReference type="GO" id="GO:0008909">
    <property type="term" value="F:isochorismate synthase activity"/>
    <property type="evidence" value="ECO:0000318"/>
    <property type="project" value="GO_Central"/>
</dbReference>
<dbReference type="InterPro" id="IPR004561">
    <property type="entry name" value="IsoChor_synthase"/>
</dbReference>
<evidence type="ECO:0000256" key="5">
    <source>
        <dbReference type="ARBA" id="ARBA00012824"/>
    </source>
</evidence>
<dbReference type="HOGENOM" id="CLU_006493_8_3_1"/>
<gene>
    <name evidence="13" type="ORF">AMTR_s00078p00106750</name>
</gene>
<proteinExistence type="inferred from homology"/>
<dbReference type="OrthoDB" id="8119704at2759"/>
<comment type="similarity">
    <text evidence="4">Belongs to the isochorismate synthase family.</text>
</comment>
<dbReference type="FunFam" id="3.60.120.10:FF:000005">
    <property type="entry name" value="isochorismate synthase, chloroplastic-like isoform X1"/>
    <property type="match status" value="1"/>
</dbReference>
<dbReference type="Pfam" id="PF00425">
    <property type="entry name" value="Chorismate_bind"/>
    <property type="match status" value="1"/>
</dbReference>
<dbReference type="GO" id="GO:0009507">
    <property type="term" value="C:chloroplast"/>
    <property type="evidence" value="ECO:0007669"/>
    <property type="project" value="UniProtKB-SubCell"/>
</dbReference>
<dbReference type="NCBIfam" id="TIGR00543">
    <property type="entry name" value="isochor_syn"/>
    <property type="match status" value="1"/>
</dbReference>
<comment type="subcellular location">
    <subcellularLocation>
        <location evidence="3">Plastid</location>
        <location evidence="3">Chloroplast</location>
    </subcellularLocation>
</comment>
<dbReference type="PANTHER" id="PTHR47253:SF4">
    <property type="entry name" value="ISOCHORISMATE SYNTHASE 2, CHLOROPLASTIC"/>
    <property type="match status" value="1"/>
</dbReference>
<dbReference type="EMBL" id="KI394330">
    <property type="protein sequence ID" value="ERN03797.1"/>
    <property type="molecule type" value="Genomic_DNA"/>
</dbReference>
<dbReference type="InterPro" id="IPR015890">
    <property type="entry name" value="Chorismate_C"/>
</dbReference>
<dbReference type="AlphaFoldDB" id="W1P1T7"/>
<accession>W1P1T7</accession>
<dbReference type="GO" id="GO:0042372">
    <property type="term" value="P:phylloquinone biosynthetic process"/>
    <property type="evidence" value="ECO:0000318"/>
    <property type="project" value="GO_Central"/>
</dbReference>
<organism evidence="13 14">
    <name type="scientific">Amborella trichopoda</name>
    <dbReference type="NCBI Taxonomy" id="13333"/>
    <lineage>
        <taxon>Eukaryota</taxon>
        <taxon>Viridiplantae</taxon>
        <taxon>Streptophyta</taxon>
        <taxon>Embryophyta</taxon>
        <taxon>Tracheophyta</taxon>
        <taxon>Spermatophyta</taxon>
        <taxon>Magnoliopsida</taxon>
        <taxon>Amborellales</taxon>
        <taxon>Amborellaceae</taxon>
        <taxon>Amborella</taxon>
    </lineage>
</organism>